<reference evidence="6 7" key="1">
    <citation type="submission" date="2020-07" db="EMBL/GenBank/DDBJ databases">
        <title>Novel species isolated from subtropical streams in China.</title>
        <authorList>
            <person name="Lu H."/>
        </authorList>
    </citation>
    <scope>NUCLEOTIDE SEQUENCE [LARGE SCALE GENOMIC DNA]</scope>
    <source>
        <strain evidence="6 7">FT3S</strain>
    </source>
</reference>
<keyword evidence="4 5" id="KW-0472">Membrane</keyword>
<dbReference type="Gene3D" id="1.20.1740.10">
    <property type="entry name" value="Amino acid/polyamine transporter I"/>
    <property type="match status" value="1"/>
</dbReference>
<organism evidence="6 7">
    <name type="scientific">Rugamonas fusca</name>
    <dbReference type="NCBI Taxonomy" id="2758568"/>
    <lineage>
        <taxon>Bacteria</taxon>
        <taxon>Pseudomonadati</taxon>
        <taxon>Pseudomonadota</taxon>
        <taxon>Betaproteobacteria</taxon>
        <taxon>Burkholderiales</taxon>
        <taxon>Oxalobacteraceae</taxon>
        <taxon>Telluria group</taxon>
        <taxon>Rugamonas</taxon>
    </lineage>
</organism>
<dbReference type="AlphaFoldDB" id="A0A7W2EIV4"/>
<feature type="transmembrane region" description="Helical" evidence="5">
    <location>
        <begin position="460"/>
        <end position="481"/>
    </location>
</feature>
<feature type="transmembrane region" description="Helical" evidence="5">
    <location>
        <begin position="433"/>
        <end position="454"/>
    </location>
</feature>
<feature type="transmembrane region" description="Helical" evidence="5">
    <location>
        <begin position="374"/>
        <end position="393"/>
    </location>
</feature>
<feature type="transmembrane region" description="Helical" evidence="5">
    <location>
        <begin position="168"/>
        <end position="189"/>
    </location>
</feature>
<sequence length="494" mass="51674">MQAFARQLCRTKPVAAHAEDGAGPERSAHGLGRTLGLFPLTMIGVGATIGTGIFFTLVEAVPKAGPSVILAFLLAALTAGLTALCYAELSFRIPAAGSSYSFAYATVGEFAAFIMAACLLLEYGLAASATAIGWSDYLNNFLVNACGWHIPAALRSPMFAAGPHGTEFHPGAINLPPMVLVIMCGYLLLRGTKESATANAVLVLVKLAIIIFFVVIAFSGFDAANFHPFFNADNSKGYAGMAGVTAAAGTVFFSFIGIDTIATAGEEVKNPKRNVPVGILAALAIVTVFYLLVAVAAVGAQPARMFDGQEAGLAVIVQNVTGKAWPALVLSAGAVVSVFSVTLVTIYGQTRILFAISCDGLIPKTFQRVHPRTLAPVSNTVIVCLVVGLTAGLVDATFLWDMVSMGTLTAFIVVAIAVPVMRRKGIGADVDGFRVPFGPYLVPALSIVACLFIMKDLSAATFHVFFAWMGVAVTAYFAYGLRNSRLNPLLRSAA</sequence>
<name>A0A7W2EIV4_9BURK</name>
<comment type="caution">
    <text evidence="6">The sequence shown here is derived from an EMBL/GenBank/DDBJ whole genome shotgun (WGS) entry which is preliminary data.</text>
</comment>
<evidence type="ECO:0000256" key="2">
    <source>
        <dbReference type="ARBA" id="ARBA00022692"/>
    </source>
</evidence>
<evidence type="ECO:0000313" key="6">
    <source>
        <dbReference type="EMBL" id="MBA5606766.1"/>
    </source>
</evidence>
<feature type="transmembrane region" description="Helical" evidence="5">
    <location>
        <begin position="241"/>
        <end position="265"/>
    </location>
</feature>
<keyword evidence="3 5" id="KW-1133">Transmembrane helix</keyword>
<dbReference type="PANTHER" id="PTHR43243">
    <property type="entry name" value="INNER MEMBRANE TRANSPORTER YGJI-RELATED"/>
    <property type="match status" value="1"/>
</dbReference>
<evidence type="ECO:0000256" key="4">
    <source>
        <dbReference type="ARBA" id="ARBA00023136"/>
    </source>
</evidence>
<feature type="transmembrane region" description="Helical" evidence="5">
    <location>
        <begin position="277"/>
        <end position="300"/>
    </location>
</feature>
<feature type="transmembrane region" description="Helical" evidence="5">
    <location>
        <begin position="110"/>
        <end position="134"/>
    </location>
</feature>
<gene>
    <name evidence="6" type="ORF">H3H36_15520</name>
</gene>
<dbReference type="PIRSF" id="PIRSF006060">
    <property type="entry name" value="AA_transporter"/>
    <property type="match status" value="1"/>
</dbReference>
<feature type="transmembrane region" description="Helical" evidence="5">
    <location>
        <begin position="324"/>
        <end position="347"/>
    </location>
</feature>
<feature type="transmembrane region" description="Helical" evidence="5">
    <location>
        <begin position="399"/>
        <end position="421"/>
    </location>
</feature>
<dbReference type="PANTHER" id="PTHR43243:SF24">
    <property type="entry name" value="CATIONIC AMINO ACID TRANSPORT INTEGRAL MEMBRANE PROTEIN ROCE-RELATED"/>
    <property type="match status" value="1"/>
</dbReference>
<dbReference type="RefSeq" id="WP_182218990.1">
    <property type="nucleotide sequence ID" value="NZ_JACEZS010000012.1"/>
</dbReference>
<proteinExistence type="predicted"/>
<dbReference type="GO" id="GO:0015171">
    <property type="term" value="F:amino acid transmembrane transporter activity"/>
    <property type="evidence" value="ECO:0007669"/>
    <property type="project" value="TreeGrafter"/>
</dbReference>
<comment type="subcellular location">
    <subcellularLocation>
        <location evidence="1">Membrane</location>
        <topology evidence="1">Multi-pass membrane protein</topology>
    </subcellularLocation>
</comment>
<feature type="transmembrane region" description="Helical" evidence="5">
    <location>
        <begin position="69"/>
        <end position="89"/>
    </location>
</feature>
<evidence type="ECO:0000313" key="7">
    <source>
        <dbReference type="Proteomes" id="UP000566711"/>
    </source>
</evidence>
<feature type="transmembrane region" description="Helical" evidence="5">
    <location>
        <begin position="35"/>
        <end position="57"/>
    </location>
</feature>
<protein>
    <submittedName>
        <fullName evidence="6">Amino acid permease</fullName>
    </submittedName>
</protein>
<keyword evidence="2 5" id="KW-0812">Transmembrane</keyword>
<feature type="transmembrane region" description="Helical" evidence="5">
    <location>
        <begin position="201"/>
        <end position="221"/>
    </location>
</feature>
<dbReference type="GO" id="GO:0016020">
    <property type="term" value="C:membrane"/>
    <property type="evidence" value="ECO:0007669"/>
    <property type="project" value="UniProtKB-SubCell"/>
</dbReference>
<dbReference type="InterPro" id="IPR002293">
    <property type="entry name" value="AA/rel_permease1"/>
</dbReference>
<evidence type="ECO:0000256" key="3">
    <source>
        <dbReference type="ARBA" id="ARBA00022989"/>
    </source>
</evidence>
<dbReference type="EMBL" id="JACEZS010000012">
    <property type="protein sequence ID" value="MBA5606766.1"/>
    <property type="molecule type" value="Genomic_DNA"/>
</dbReference>
<keyword evidence="7" id="KW-1185">Reference proteome</keyword>
<dbReference type="Pfam" id="PF13520">
    <property type="entry name" value="AA_permease_2"/>
    <property type="match status" value="1"/>
</dbReference>
<evidence type="ECO:0000256" key="1">
    <source>
        <dbReference type="ARBA" id="ARBA00004141"/>
    </source>
</evidence>
<evidence type="ECO:0000256" key="5">
    <source>
        <dbReference type="SAM" id="Phobius"/>
    </source>
</evidence>
<accession>A0A7W2EIV4</accession>
<dbReference type="Proteomes" id="UP000566711">
    <property type="component" value="Unassembled WGS sequence"/>
</dbReference>